<feature type="transmembrane region" description="Helical" evidence="1">
    <location>
        <begin position="82"/>
        <end position="101"/>
    </location>
</feature>
<dbReference type="GeneID" id="65883772"/>
<organism evidence="2 3">
    <name type="scientific">Methanocaldococcus lauensis</name>
    <dbReference type="NCBI Taxonomy" id="2546128"/>
    <lineage>
        <taxon>Archaea</taxon>
        <taxon>Methanobacteriati</taxon>
        <taxon>Methanobacteriota</taxon>
        <taxon>Methanomada group</taxon>
        <taxon>Methanococci</taxon>
        <taxon>Methanococcales</taxon>
        <taxon>Methanocaldococcaceae</taxon>
        <taxon>Methanocaldococcus</taxon>
    </lineage>
</organism>
<keyword evidence="1" id="KW-0812">Transmembrane</keyword>
<dbReference type="EMBL" id="LR792632">
    <property type="protein sequence ID" value="CAB3288932.1"/>
    <property type="molecule type" value="Genomic_DNA"/>
</dbReference>
<dbReference type="Proteomes" id="UP000679213">
    <property type="component" value="Chromosome I"/>
</dbReference>
<accession>A0A8D6PRR6</accession>
<keyword evidence="3" id="KW-1185">Reference proteome</keyword>
<dbReference type="KEGG" id="mesg:MLAUSG7_0971"/>
<proteinExistence type="predicted"/>
<dbReference type="RefSeq" id="WP_214399346.1">
    <property type="nucleotide sequence ID" value="NZ_LR792632.1"/>
</dbReference>
<dbReference type="AlphaFoldDB" id="A0A8D6PRR6"/>
<name>A0A8D6PRR6_9EURY</name>
<gene>
    <name evidence="2" type="ORF">MLAUSG7_0971</name>
</gene>
<keyword evidence="1" id="KW-0472">Membrane</keyword>
<keyword evidence="1" id="KW-1133">Transmembrane helix</keyword>
<protein>
    <submittedName>
        <fullName evidence="2">Uncharacterized protein</fullName>
    </submittedName>
</protein>
<sequence>MDYNKFQKELDKDSHGDGITVGAVFAGEYTLYLLFIFGSIIIGRIYGKTLMTLFGLATLAFSLSVSPLIFKFKKENSNAINYQLFWLSIFLGAIAFCIYMTNFEFM</sequence>
<evidence type="ECO:0000256" key="1">
    <source>
        <dbReference type="SAM" id="Phobius"/>
    </source>
</evidence>
<feature type="transmembrane region" description="Helical" evidence="1">
    <location>
        <begin position="20"/>
        <end position="43"/>
    </location>
</feature>
<reference evidence="2 3" key="1">
    <citation type="submission" date="2020-04" db="EMBL/GenBank/DDBJ databases">
        <authorList>
            <consortium name="Genoscope - CEA"/>
            <person name="William W."/>
        </authorList>
    </citation>
    <scope>NUCLEOTIDE SEQUENCE [LARGE SCALE GENOMIC DNA]</scope>
    <source>
        <strain evidence="2 3">SG7</strain>
    </source>
</reference>
<evidence type="ECO:0000313" key="2">
    <source>
        <dbReference type="EMBL" id="CAB3288932.1"/>
    </source>
</evidence>
<feature type="transmembrane region" description="Helical" evidence="1">
    <location>
        <begin position="50"/>
        <end position="70"/>
    </location>
</feature>
<evidence type="ECO:0000313" key="3">
    <source>
        <dbReference type="Proteomes" id="UP000679213"/>
    </source>
</evidence>